<evidence type="ECO:0000313" key="2">
    <source>
        <dbReference type="Proteomes" id="UP001652660"/>
    </source>
</evidence>
<evidence type="ECO:0000259" key="1">
    <source>
        <dbReference type="Pfam" id="PF13976"/>
    </source>
</evidence>
<dbReference type="Proteomes" id="UP001652660">
    <property type="component" value="Chromosome 7e"/>
</dbReference>
<organism evidence="2 3">
    <name type="scientific">Coffea arabica</name>
    <name type="common">Arabian coffee</name>
    <dbReference type="NCBI Taxonomy" id="13443"/>
    <lineage>
        <taxon>Eukaryota</taxon>
        <taxon>Viridiplantae</taxon>
        <taxon>Streptophyta</taxon>
        <taxon>Embryophyta</taxon>
        <taxon>Tracheophyta</taxon>
        <taxon>Spermatophyta</taxon>
        <taxon>Magnoliopsida</taxon>
        <taxon>eudicotyledons</taxon>
        <taxon>Gunneridae</taxon>
        <taxon>Pentapetalae</taxon>
        <taxon>asterids</taxon>
        <taxon>lamiids</taxon>
        <taxon>Gentianales</taxon>
        <taxon>Rubiaceae</taxon>
        <taxon>Ixoroideae</taxon>
        <taxon>Gardenieae complex</taxon>
        <taxon>Bertiereae - Coffeeae clade</taxon>
        <taxon>Coffeeae</taxon>
        <taxon>Coffea</taxon>
    </lineage>
</organism>
<protein>
    <recommendedName>
        <fullName evidence="1">GAG-pre-integrase domain-containing protein</fullName>
    </recommendedName>
</protein>
<keyword evidence="2" id="KW-1185">Reference proteome</keyword>
<name>A0ABM4V9N9_COFAR</name>
<dbReference type="InterPro" id="IPR025724">
    <property type="entry name" value="GAG-pre-integrase_dom"/>
</dbReference>
<sequence>MYDDIVRTLTDVRHVPDLKKNLISLSTLESIGYRYSAGDGVLKISRNALVVMKAHRSGTLYILQGSTVTGAVTVSTSTLSDSDFTKLWHMRLGHTSEKGLSILCKRGLIGSQSIGKMGFCEHCIFGKQKRVSFQLPAVHRTKGILDYVHSDLWEPSCAPSKEGAKYMLTFFVDYSRKVWKESSSPCTIDSTQKQVELDISSFDPFQTKSSIQQVPVDALQSTVKNSLKEDKYFIARDRPRIDIRPPQRYANLVAYALSVAEEIDIVGEPSTYLEAVSCDDSPPSNKKIVGCKWVFKKKEGIPGVEDARYKARLVVNGYSQVQAKKILGMDIKRDRGAGKLFLTQENYLKKVLERFGIKDAKPVSTPLASHFRLSAAQSPQSDAEKDYMARVPYSSAVGSVMYAMVCIRPDISQAVSVVSRYMSCPGKEHWQAVKWILRYLQGTSNAYLEFGRNKTTLVGFIDSDYAGNLDRRRSLSGYVFCIGGCVVSWKVTLHPVVALSTTEAEYMALTEAIKEALLLKGLFGEFNLHQGVTVIHCDSQNAIHLTKDQMYHERTKHIDIKYHFIQDIIVEGKALVRKINTKENPTDMFTKFLPVYKFKQCLDLVGIRCWWFRLIRAYVEKVELFCYCRWWN</sequence>
<proteinExistence type="predicted"/>
<dbReference type="Pfam" id="PF13976">
    <property type="entry name" value="gag_pre-integrs"/>
    <property type="match status" value="1"/>
</dbReference>
<dbReference type="PANTHER" id="PTHR11439">
    <property type="entry name" value="GAG-POL-RELATED RETROTRANSPOSON"/>
    <property type="match status" value="1"/>
</dbReference>
<feature type="domain" description="GAG-pre-integrase" evidence="1">
    <location>
        <begin position="60"/>
        <end position="128"/>
    </location>
</feature>
<evidence type="ECO:0000313" key="3">
    <source>
        <dbReference type="RefSeq" id="XP_071916253.1"/>
    </source>
</evidence>
<dbReference type="CDD" id="cd09272">
    <property type="entry name" value="RNase_HI_RT_Ty1"/>
    <property type="match status" value="1"/>
</dbReference>
<dbReference type="PANTHER" id="PTHR11439:SF491">
    <property type="entry name" value="INTEGRASE CATALYTIC DOMAIN-CONTAINING PROTEIN"/>
    <property type="match status" value="1"/>
</dbReference>
<accession>A0ABM4V9N9</accession>
<dbReference type="GeneID" id="140011359"/>
<reference evidence="3" key="1">
    <citation type="submission" date="2025-08" db="UniProtKB">
        <authorList>
            <consortium name="RefSeq"/>
        </authorList>
    </citation>
    <scope>IDENTIFICATION</scope>
    <source>
        <tissue evidence="3">Leaves</tissue>
    </source>
</reference>
<dbReference type="RefSeq" id="XP_071916253.1">
    <property type="nucleotide sequence ID" value="XM_072060152.1"/>
</dbReference>
<gene>
    <name evidence="3" type="primary">LOC140011359</name>
</gene>